<dbReference type="PANTHER" id="PTHR33202">
    <property type="entry name" value="ZINC UPTAKE REGULATION PROTEIN"/>
    <property type="match status" value="1"/>
</dbReference>
<evidence type="ECO:0000256" key="5">
    <source>
        <dbReference type="ARBA" id="ARBA00022723"/>
    </source>
</evidence>
<name>A0ABQ1UKA6_9NOCA</name>
<evidence type="ECO:0000256" key="9">
    <source>
        <dbReference type="ARBA" id="ARBA00023125"/>
    </source>
</evidence>
<dbReference type="RefSeq" id="WP_188488350.1">
    <property type="nucleotide sequence ID" value="NZ_BMCS01000001.1"/>
</dbReference>
<evidence type="ECO:0000313" key="12">
    <source>
        <dbReference type="Proteomes" id="UP000632454"/>
    </source>
</evidence>
<evidence type="ECO:0000256" key="7">
    <source>
        <dbReference type="ARBA" id="ARBA00023004"/>
    </source>
</evidence>
<dbReference type="Pfam" id="PF01475">
    <property type="entry name" value="FUR"/>
    <property type="match status" value="1"/>
</dbReference>
<organism evidence="11 12">
    <name type="scientific">Williamsia phyllosphaerae</name>
    <dbReference type="NCBI Taxonomy" id="885042"/>
    <lineage>
        <taxon>Bacteria</taxon>
        <taxon>Bacillati</taxon>
        <taxon>Actinomycetota</taxon>
        <taxon>Actinomycetes</taxon>
        <taxon>Mycobacteriales</taxon>
        <taxon>Nocardiaceae</taxon>
        <taxon>Williamsia</taxon>
    </lineage>
</organism>
<keyword evidence="3" id="KW-0963">Cytoplasm</keyword>
<keyword evidence="12" id="KW-1185">Reference proteome</keyword>
<sequence length="145" mass="15831">MTAALAPHEQLRAAGLRVTAARLATLEILGDHPHSTADFVASGVRERLGGVSIQTVYDVLRVCAAHGLLRRIEPAGSPVRYETRTGDNHHHLICRECARIVDVDCAHGTAPCQQPDDDHGFVVDEAELTFWGVCNICRTTRPNDE</sequence>
<evidence type="ECO:0000256" key="8">
    <source>
        <dbReference type="ARBA" id="ARBA00023015"/>
    </source>
</evidence>
<keyword evidence="10" id="KW-0804">Transcription</keyword>
<evidence type="ECO:0000256" key="6">
    <source>
        <dbReference type="ARBA" id="ARBA00022833"/>
    </source>
</evidence>
<keyword evidence="4" id="KW-0678">Repressor</keyword>
<keyword evidence="9" id="KW-0238">DNA-binding</keyword>
<dbReference type="InterPro" id="IPR002481">
    <property type="entry name" value="FUR"/>
</dbReference>
<keyword evidence="8" id="KW-0805">Transcription regulation</keyword>
<dbReference type="SUPFAM" id="SSF46785">
    <property type="entry name" value="Winged helix' DNA-binding domain"/>
    <property type="match status" value="1"/>
</dbReference>
<comment type="subcellular location">
    <subcellularLocation>
        <location evidence="1">Cytoplasm</location>
    </subcellularLocation>
</comment>
<evidence type="ECO:0000313" key="11">
    <source>
        <dbReference type="EMBL" id="GGF20009.1"/>
    </source>
</evidence>
<evidence type="ECO:0000256" key="3">
    <source>
        <dbReference type="ARBA" id="ARBA00022490"/>
    </source>
</evidence>
<comment type="similarity">
    <text evidence="2">Belongs to the Fur family.</text>
</comment>
<evidence type="ECO:0000256" key="1">
    <source>
        <dbReference type="ARBA" id="ARBA00004496"/>
    </source>
</evidence>
<keyword evidence="6" id="KW-0862">Zinc</keyword>
<dbReference type="PANTHER" id="PTHR33202:SF18">
    <property type="entry name" value="TRANSCRIPTIONAL REGULATOR FURA"/>
    <property type="match status" value="1"/>
</dbReference>
<protein>
    <submittedName>
        <fullName evidence="11">Transcriptional repressor</fullName>
    </submittedName>
</protein>
<evidence type="ECO:0000256" key="2">
    <source>
        <dbReference type="ARBA" id="ARBA00007957"/>
    </source>
</evidence>
<dbReference type="InterPro" id="IPR043135">
    <property type="entry name" value="Fur_C"/>
</dbReference>
<gene>
    <name evidence="11" type="ORF">GCM10007298_15030</name>
</gene>
<reference evidence="12" key="1">
    <citation type="journal article" date="2019" name="Int. J. Syst. Evol. Microbiol.">
        <title>The Global Catalogue of Microorganisms (GCM) 10K type strain sequencing project: providing services to taxonomists for standard genome sequencing and annotation.</title>
        <authorList>
            <consortium name="The Broad Institute Genomics Platform"/>
            <consortium name="The Broad Institute Genome Sequencing Center for Infectious Disease"/>
            <person name="Wu L."/>
            <person name="Ma J."/>
        </authorList>
    </citation>
    <scope>NUCLEOTIDE SEQUENCE [LARGE SCALE GENOMIC DNA]</scope>
    <source>
        <strain evidence="12">CCM 7855</strain>
    </source>
</reference>
<comment type="caution">
    <text evidence="11">The sequence shown here is derived from an EMBL/GenBank/DDBJ whole genome shotgun (WGS) entry which is preliminary data.</text>
</comment>
<proteinExistence type="inferred from homology"/>
<evidence type="ECO:0000256" key="10">
    <source>
        <dbReference type="ARBA" id="ARBA00023163"/>
    </source>
</evidence>
<dbReference type="CDD" id="cd07153">
    <property type="entry name" value="Fur_like"/>
    <property type="match status" value="1"/>
</dbReference>
<dbReference type="Gene3D" id="1.10.10.10">
    <property type="entry name" value="Winged helix-like DNA-binding domain superfamily/Winged helix DNA-binding domain"/>
    <property type="match status" value="1"/>
</dbReference>
<dbReference type="Proteomes" id="UP000632454">
    <property type="component" value="Unassembled WGS sequence"/>
</dbReference>
<keyword evidence="5" id="KW-0479">Metal-binding</keyword>
<dbReference type="EMBL" id="BMCS01000001">
    <property type="protein sequence ID" value="GGF20009.1"/>
    <property type="molecule type" value="Genomic_DNA"/>
</dbReference>
<dbReference type="Gene3D" id="3.30.1490.190">
    <property type="match status" value="1"/>
</dbReference>
<accession>A0ABQ1UKA6</accession>
<dbReference type="InterPro" id="IPR036388">
    <property type="entry name" value="WH-like_DNA-bd_sf"/>
</dbReference>
<keyword evidence="7" id="KW-0408">Iron</keyword>
<dbReference type="InterPro" id="IPR036390">
    <property type="entry name" value="WH_DNA-bd_sf"/>
</dbReference>
<evidence type="ECO:0000256" key="4">
    <source>
        <dbReference type="ARBA" id="ARBA00022491"/>
    </source>
</evidence>